<feature type="signal peptide" evidence="1">
    <location>
        <begin position="1"/>
        <end position="22"/>
    </location>
</feature>
<protein>
    <submittedName>
        <fullName evidence="2">Uncharacterized protein</fullName>
    </submittedName>
</protein>
<dbReference type="HOGENOM" id="CLU_1343810_0_0_1"/>
<name>R9PC36_PSEHS</name>
<accession>R9PC36</accession>
<dbReference type="EMBL" id="DF238822">
    <property type="protein sequence ID" value="GAC98931.1"/>
    <property type="molecule type" value="Genomic_DNA"/>
</dbReference>
<dbReference type="Proteomes" id="UP000014071">
    <property type="component" value="Unassembled WGS sequence"/>
</dbReference>
<feature type="chain" id="PRO_5004478480" evidence="1">
    <location>
        <begin position="23"/>
        <end position="204"/>
    </location>
</feature>
<dbReference type="RefSeq" id="XP_012192518.1">
    <property type="nucleotide sequence ID" value="XM_012337128.1"/>
</dbReference>
<sequence length="204" mass="22509">MLRKTIISMVSLLICTTVAVLAQTTMTQNTTDITQITQPNIDSAGLDCRRGQSGNESSVVIFEDHSQEEDLPPGILPYNRSGSPLTGLFHKRLQNCGGASGHVVRPNRDIGNCLVSNWKGTRSQHNCPGKYYLACKIKGGYCGQIHYFCGHLTASAENFVLCGEKAEIKPEQECNVEYSVDRLTLQCPNLISNHTLHSDRPWSK</sequence>
<organism evidence="2 3">
    <name type="scientific">Pseudozyma hubeiensis (strain SY62)</name>
    <name type="common">Yeast</name>
    <dbReference type="NCBI Taxonomy" id="1305764"/>
    <lineage>
        <taxon>Eukaryota</taxon>
        <taxon>Fungi</taxon>
        <taxon>Dikarya</taxon>
        <taxon>Basidiomycota</taxon>
        <taxon>Ustilaginomycotina</taxon>
        <taxon>Ustilaginomycetes</taxon>
        <taxon>Ustilaginales</taxon>
        <taxon>Ustilaginaceae</taxon>
        <taxon>Pseudozyma</taxon>
    </lineage>
</organism>
<proteinExistence type="predicted"/>
<keyword evidence="3" id="KW-1185">Reference proteome</keyword>
<evidence type="ECO:0000313" key="2">
    <source>
        <dbReference type="EMBL" id="GAC98931.1"/>
    </source>
</evidence>
<dbReference type="GeneID" id="24111797"/>
<gene>
    <name evidence="2" type="ORF">PHSY_006528</name>
</gene>
<evidence type="ECO:0000256" key="1">
    <source>
        <dbReference type="SAM" id="SignalP"/>
    </source>
</evidence>
<dbReference type="AlphaFoldDB" id="R9PC36"/>
<evidence type="ECO:0000313" key="3">
    <source>
        <dbReference type="Proteomes" id="UP000014071"/>
    </source>
</evidence>
<keyword evidence="1" id="KW-0732">Signal</keyword>
<reference evidence="3" key="1">
    <citation type="journal article" date="2013" name="Genome Announc.">
        <title>Draft genome sequence of the basidiomycetous yeast-like fungus Pseudozyma hubeiensis SY62, which produces an abundant amount of the biosurfactant mannosylerythritol lipids.</title>
        <authorList>
            <person name="Konishi M."/>
            <person name="Hatada Y."/>
            <person name="Horiuchi J."/>
        </authorList>
    </citation>
    <scope>NUCLEOTIDE SEQUENCE [LARGE SCALE GENOMIC DNA]</scope>
    <source>
        <strain evidence="3">SY62</strain>
    </source>
</reference>